<keyword evidence="3" id="KW-0238">DNA-binding</keyword>
<dbReference type="STRING" id="80852.AWOD_I_0556"/>
<gene>
    <name evidence="6" type="ORF">AWOD_I_0556</name>
</gene>
<reference evidence="7" key="1">
    <citation type="submission" date="2014-09" db="EMBL/GenBank/DDBJ databases">
        <authorList>
            <person name="Hjerde E."/>
        </authorList>
    </citation>
    <scope>NUCLEOTIDE SEQUENCE [LARGE SCALE GENOMIC DNA]</scope>
    <source>
        <strain evidence="7">06/09/139</strain>
    </source>
</reference>
<evidence type="ECO:0000259" key="5">
    <source>
        <dbReference type="PROSITE" id="PS50931"/>
    </source>
</evidence>
<dbReference type="Proteomes" id="UP000032427">
    <property type="component" value="Chromosome 1"/>
</dbReference>
<evidence type="ECO:0000256" key="4">
    <source>
        <dbReference type="ARBA" id="ARBA00023163"/>
    </source>
</evidence>
<dbReference type="PANTHER" id="PTHR30118">
    <property type="entry name" value="HTH-TYPE TRANSCRIPTIONAL REGULATOR LEUO-RELATED"/>
    <property type="match status" value="1"/>
</dbReference>
<evidence type="ECO:0000313" key="6">
    <source>
        <dbReference type="EMBL" id="CED70650.1"/>
    </source>
</evidence>
<dbReference type="InterPro" id="IPR005119">
    <property type="entry name" value="LysR_subst-bd"/>
</dbReference>
<sequence length="330" mass="37841">MEVRLRVTIQLFKSIKLLLTMNEINWKAVDLNLLVVFSALMETKSVSLAANKLFVGQSAMSHSLSRLRELLHDPLFERQGHKMIPTAKANQLYPMITQVLQTISGDILKVDRFEVSEFTGTFKIGMTDYAELLFAADIFDAIHQLAPNAQLCFTTVDKANYQDRFDSEPLDLIIGSMKPEQKEFQYQTLYTEKHVCMWDGMRHQFKAPISLADYISLPHALVSPDGALKTGVDKELKALGVNRAVSVASKHFLTIRHLMKKRDLICVVPELMAQLDLFSEKLVHSEPPINVGEFDIQLIWQTRNKENKRYQWLKELLIQTIEKSVNTYRT</sequence>
<protein>
    <submittedName>
        <fullName evidence="6">HTH-type transcriptional regulator, LysR family</fullName>
    </submittedName>
</protein>
<keyword evidence="4" id="KW-0804">Transcription</keyword>
<evidence type="ECO:0000256" key="2">
    <source>
        <dbReference type="ARBA" id="ARBA00023015"/>
    </source>
</evidence>
<dbReference type="Pfam" id="PF00126">
    <property type="entry name" value="HTH_1"/>
    <property type="match status" value="1"/>
</dbReference>
<comment type="similarity">
    <text evidence="1">Belongs to the LysR transcriptional regulatory family.</text>
</comment>
<name>A0A090IQS6_9GAMM</name>
<dbReference type="CDD" id="cd08464">
    <property type="entry name" value="PBP2_DntR_like_2"/>
    <property type="match status" value="1"/>
</dbReference>
<dbReference type="OrthoDB" id="6621790at2"/>
<feature type="domain" description="HTH lysR-type" evidence="5">
    <location>
        <begin position="29"/>
        <end position="86"/>
    </location>
</feature>
<dbReference type="EMBL" id="LN554846">
    <property type="protein sequence ID" value="CED70650.1"/>
    <property type="molecule type" value="Genomic_DNA"/>
</dbReference>
<dbReference type="Pfam" id="PF03466">
    <property type="entry name" value="LysR_substrate"/>
    <property type="match status" value="1"/>
</dbReference>
<dbReference type="InterPro" id="IPR036388">
    <property type="entry name" value="WH-like_DNA-bd_sf"/>
</dbReference>
<dbReference type="GeneID" id="28540117"/>
<dbReference type="PROSITE" id="PS50931">
    <property type="entry name" value="HTH_LYSR"/>
    <property type="match status" value="1"/>
</dbReference>
<dbReference type="PATRIC" id="fig|80852.17.peg.564"/>
<dbReference type="GO" id="GO:0003700">
    <property type="term" value="F:DNA-binding transcription factor activity"/>
    <property type="evidence" value="ECO:0007669"/>
    <property type="project" value="InterPro"/>
</dbReference>
<dbReference type="PANTHER" id="PTHR30118:SF15">
    <property type="entry name" value="TRANSCRIPTIONAL REGULATORY PROTEIN"/>
    <property type="match status" value="1"/>
</dbReference>
<proteinExistence type="inferred from homology"/>
<dbReference type="Gene3D" id="1.10.10.10">
    <property type="entry name" value="Winged helix-like DNA-binding domain superfamily/Winged helix DNA-binding domain"/>
    <property type="match status" value="1"/>
</dbReference>
<keyword evidence="2" id="KW-0805">Transcription regulation</keyword>
<dbReference type="AlphaFoldDB" id="A0A090IQS6"/>
<keyword evidence="7" id="KW-1185">Reference proteome</keyword>
<evidence type="ECO:0000256" key="3">
    <source>
        <dbReference type="ARBA" id="ARBA00023125"/>
    </source>
</evidence>
<dbReference type="GO" id="GO:0003677">
    <property type="term" value="F:DNA binding"/>
    <property type="evidence" value="ECO:0007669"/>
    <property type="project" value="UniProtKB-KW"/>
</dbReference>
<dbReference type="InterPro" id="IPR000847">
    <property type="entry name" value="LysR_HTH_N"/>
</dbReference>
<dbReference type="SUPFAM" id="SSF46785">
    <property type="entry name" value="Winged helix' DNA-binding domain"/>
    <property type="match status" value="1"/>
</dbReference>
<organism evidence="6 7">
    <name type="scientific">Aliivibrio wodanis</name>
    <dbReference type="NCBI Taxonomy" id="80852"/>
    <lineage>
        <taxon>Bacteria</taxon>
        <taxon>Pseudomonadati</taxon>
        <taxon>Pseudomonadota</taxon>
        <taxon>Gammaproteobacteria</taxon>
        <taxon>Vibrionales</taxon>
        <taxon>Vibrionaceae</taxon>
        <taxon>Aliivibrio</taxon>
    </lineage>
</organism>
<dbReference type="SUPFAM" id="SSF53850">
    <property type="entry name" value="Periplasmic binding protein-like II"/>
    <property type="match status" value="1"/>
</dbReference>
<dbReference type="HOGENOM" id="CLU_039613_39_0_6"/>
<dbReference type="Gene3D" id="3.40.190.10">
    <property type="entry name" value="Periplasmic binding protein-like II"/>
    <property type="match status" value="2"/>
</dbReference>
<dbReference type="KEGG" id="awd:AWOD_I_0556"/>
<accession>A0A090IQS6</accession>
<dbReference type="InterPro" id="IPR050389">
    <property type="entry name" value="LysR-type_TF"/>
</dbReference>
<evidence type="ECO:0000313" key="7">
    <source>
        <dbReference type="Proteomes" id="UP000032427"/>
    </source>
</evidence>
<evidence type="ECO:0000256" key="1">
    <source>
        <dbReference type="ARBA" id="ARBA00009437"/>
    </source>
</evidence>
<dbReference type="InterPro" id="IPR036390">
    <property type="entry name" value="WH_DNA-bd_sf"/>
</dbReference>